<gene>
    <name evidence="1" type="ORF">JCM10512_460</name>
</gene>
<keyword evidence="2" id="KW-1185">Reference proteome</keyword>
<comment type="caution">
    <text evidence="1">The sequence shown here is derived from an EMBL/GenBank/DDBJ whole genome shotgun (WGS) entry which is preliminary data.</text>
</comment>
<reference evidence="1 2" key="1">
    <citation type="journal article" date="2014" name="Genome Announc.">
        <title>Draft Genome Sequence of Bacteroides reticulotermitis Strain JCM 10512T, Isolated from the Gut of a Termite.</title>
        <authorList>
            <person name="Yuki M."/>
            <person name="Oshima K."/>
            <person name="Suda W."/>
            <person name="Sakamoto M."/>
            <person name="Iida T."/>
            <person name="Hattori M."/>
            <person name="Ohkuma M."/>
        </authorList>
    </citation>
    <scope>NUCLEOTIDE SEQUENCE [LARGE SCALE GENOMIC DNA]</scope>
    <source>
        <strain evidence="1 2">JCM 10512</strain>
    </source>
</reference>
<name>W4UNQ0_9BACE</name>
<evidence type="ECO:0000313" key="1">
    <source>
        <dbReference type="EMBL" id="GAE82268.1"/>
    </source>
</evidence>
<sequence>MSPTDFFDKMAHGVMRNSTQNVIVGRDNNGIIAVGGCQDKLNDALLEISHLKSLIENKDKFLEEKERLINVLMNRS</sequence>
<dbReference type="Proteomes" id="UP000019131">
    <property type="component" value="Unassembled WGS sequence"/>
</dbReference>
<protein>
    <submittedName>
        <fullName evidence="1">Uncharacterized protein</fullName>
    </submittedName>
</protein>
<proteinExistence type="predicted"/>
<evidence type="ECO:0000313" key="2">
    <source>
        <dbReference type="Proteomes" id="UP000019131"/>
    </source>
</evidence>
<dbReference type="AlphaFoldDB" id="W4UNQ0"/>
<organism evidence="1 2">
    <name type="scientific">Bacteroides reticulotermitis JCM 10512</name>
    <dbReference type="NCBI Taxonomy" id="1445607"/>
    <lineage>
        <taxon>Bacteria</taxon>
        <taxon>Pseudomonadati</taxon>
        <taxon>Bacteroidota</taxon>
        <taxon>Bacteroidia</taxon>
        <taxon>Bacteroidales</taxon>
        <taxon>Bacteroidaceae</taxon>
        <taxon>Bacteroides</taxon>
    </lineage>
</organism>
<accession>W4UNQ0</accession>
<dbReference type="EMBL" id="BAIV01000002">
    <property type="protein sequence ID" value="GAE82268.1"/>
    <property type="molecule type" value="Genomic_DNA"/>
</dbReference>